<dbReference type="Proteomes" id="UP001586593">
    <property type="component" value="Unassembled WGS sequence"/>
</dbReference>
<comment type="caution">
    <text evidence="3">The sequence shown here is derived from an EMBL/GenBank/DDBJ whole genome shotgun (WGS) entry which is preliminary data.</text>
</comment>
<sequence>MIRMAMRTNIYSLPNELLISALSPLRTRELLPLATVSHRFHDIVFRILQGRLSRTAALPGHRLILECYHPSVAISTPWMYCDHIETDRLPSPHSSHDATSPAKGSSSSQANGTARHEPSFADLGRLYSHFRPVPQQEIRRARGRTRLRVEQLVGAAPLDDDDDAVDTPSHDVHLDEDELFTQLCTIINVVRLGPGRGYFTGQSNVSDGVIRVWRNWLADAAAASAKDPGGDVSSSHRILWSDATQDVGVRFRVTEIDQPTTFVQRPVLVTADEQETVSYRLEFQELLVRTKLLLMALEKSEDHQSTSGNALVLFSG</sequence>
<evidence type="ECO:0000259" key="2">
    <source>
        <dbReference type="PROSITE" id="PS50181"/>
    </source>
</evidence>
<keyword evidence="4" id="KW-1185">Reference proteome</keyword>
<feature type="domain" description="F-box" evidence="2">
    <location>
        <begin position="7"/>
        <end position="44"/>
    </location>
</feature>
<accession>A0ABR3WKZ0</accession>
<dbReference type="PROSITE" id="PS50181">
    <property type="entry name" value="FBOX"/>
    <property type="match status" value="1"/>
</dbReference>
<feature type="region of interest" description="Disordered" evidence="1">
    <location>
        <begin position="90"/>
        <end position="116"/>
    </location>
</feature>
<feature type="compositionally biased region" description="Polar residues" evidence="1">
    <location>
        <begin position="102"/>
        <end position="112"/>
    </location>
</feature>
<evidence type="ECO:0000313" key="3">
    <source>
        <dbReference type="EMBL" id="KAL1864157.1"/>
    </source>
</evidence>
<organism evidence="3 4">
    <name type="scientific">Phialemonium thermophilum</name>
    <dbReference type="NCBI Taxonomy" id="223376"/>
    <lineage>
        <taxon>Eukaryota</taxon>
        <taxon>Fungi</taxon>
        <taxon>Dikarya</taxon>
        <taxon>Ascomycota</taxon>
        <taxon>Pezizomycotina</taxon>
        <taxon>Sordariomycetes</taxon>
        <taxon>Sordariomycetidae</taxon>
        <taxon>Cephalothecales</taxon>
        <taxon>Cephalothecaceae</taxon>
        <taxon>Phialemonium</taxon>
    </lineage>
</organism>
<evidence type="ECO:0000256" key="1">
    <source>
        <dbReference type="SAM" id="MobiDB-lite"/>
    </source>
</evidence>
<reference evidence="3 4" key="1">
    <citation type="journal article" date="2024" name="Commun. Biol.">
        <title>Comparative genomic analysis of thermophilic fungi reveals convergent evolutionary adaptations and gene losses.</title>
        <authorList>
            <person name="Steindorff A.S."/>
            <person name="Aguilar-Pontes M.V."/>
            <person name="Robinson A.J."/>
            <person name="Andreopoulos B."/>
            <person name="LaButti K."/>
            <person name="Kuo A."/>
            <person name="Mondo S."/>
            <person name="Riley R."/>
            <person name="Otillar R."/>
            <person name="Haridas S."/>
            <person name="Lipzen A."/>
            <person name="Grimwood J."/>
            <person name="Schmutz J."/>
            <person name="Clum A."/>
            <person name="Reid I.D."/>
            <person name="Moisan M.C."/>
            <person name="Butler G."/>
            <person name="Nguyen T.T.M."/>
            <person name="Dewar K."/>
            <person name="Conant G."/>
            <person name="Drula E."/>
            <person name="Henrissat B."/>
            <person name="Hansel C."/>
            <person name="Singer S."/>
            <person name="Hutchinson M.I."/>
            <person name="de Vries R.P."/>
            <person name="Natvig D.O."/>
            <person name="Powell A.J."/>
            <person name="Tsang A."/>
            <person name="Grigoriev I.V."/>
        </authorList>
    </citation>
    <scope>NUCLEOTIDE SEQUENCE [LARGE SCALE GENOMIC DNA]</scope>
    <source>
        <strain evidence="3 4">ATCC 24622</strain>
    </source>
</reference>
<dbReference type="EMBL" id="JAZHXJ010000345">
    <property type="protein sequence ID" value="KAL1864157.1"/>
    <property type="molecule type" value="Genomic_DNA"/>
</dbReference>
<gene>
    <name evidence="3" type="ORF">VTK73DRAFT_6135</name>
</gene>
<name>A0ABR3WKZ0_9PEZI</name>
<dbReference type="Pfam" id="PF12937">
    <property type="entry name" value="F-box-like"/>
    <property type="match status" value="1"/>
</dbReference>
<evidence type="ECO:0000313" key="4">
    <source>
        <dbReference type="Proteomes" id="UP001586593"/>
    </source>
</evidence>
<dbReference type="InterPro" id="IPR036047">
    <property type="entry name" value="F-box-like_dom_sf"/>
</dbReference>
<protein>
    <recommendedName>
        <fullName evidence="2">F-box domain-containing protein</fullName>
    </recommendedName>
</protein>
<dbReference type="SUPFAM" id="SSF81383">
    <property type="entry name" value="F-box domain"/>
    <property type="match status" value="1"/>
</dbReference>
<proteinExistence type="predicted"/>
<dbReference type="InterPro" id="IPR001810">
    <property type="entry name" value="F-box_dom"/>
</dbReference>